<reference evidence="1 2" key="1">
    <citation type="submission" date="2012-01" db="EMBL/GenBank/DDBJ databases">
        <title>Complete sequence of Desulfotomaculum gibsoniae DSM 7213.</title>
        <authorList>
            <consortium name="US DOE Joint Genome Institute"/>
            <person name="Lucas S."/>
            <person name="Han J."/>
            <person name="Lapidus A."/>
            <person name="Cheng J.-F."/>
            <person name="Goodwin L."/>
            <person name="Pitluck S."/>
            <person name="Peters L."/>
            <person name="Ovchinnikova G."/>
            <person name="Teshima H."/>
            <person name="Detter J.C."/>
            <person name="Han C."/>
            <person name="Tapia R."/>
            <person name="Land M."/>
            <person name="Hauser L."/>
            <person name="Kyrpides N."/>
            <person name="Ivanova N."/>
            <person name="Pagani I."/>
            <person name="Parshina S."/>
            <person name="Plugge C."/>
            <person name="Muyzer G."/>
            <person name="Kuever J."/>
            <person name="Ivanova A."/>
            <person name="Nazina T."/>
            <person name="Klenk H.-P."/>
            <person name="Brambilla E."/>
            <person name="Spring S."/>
            <person name="Stams A.F."/>
            <person name="Woyke T."/>
        </authorList>
    </citation>
    <scope>NUCLEOTIDE SEQUENCE [LARGE SCALE GENOMIC DNA]</scope>
    <source>
        <strain evidence="1 2">DSM 7213</strain>
    </source>
</reference>
<dbReference type="eggNOG" id="ENOG50333K8">
    <property type="taxonomic scope" value="Bacteria"/>
</dbReference>
<proteinExistence type="predicted"/>
<dbReference type="RefSeq" id="WP_006523261.1">
    <property type="nucleotide sequence ID" value="NC_021184.1"/>
</dbReference>
<gene>
    <name evidence="1" type="ORF">Desgi_0185</name>
</gene>
<evidence type="ECO:0000313" key="1">
    <source>
        <dbReference type="EMBL" id="AGK99796.1"/>
    </source>
</evidence>
<name>R4KDN3_9FIRM</name>
<dbReference type="HOGENOM" id="CLU_148530_0_0_9"/>
<dbReference type="AlphaFoldDB" id="R4KDN3"/>
<organism evidence="1 2">
    <name type="scientific">Desulfoscipio gibsoniae DSM 7213</name>
    <dbReference type="NCBI Taxonomy" id="767817"/>
    <lineage>
        <taxon>Bacteria</taxon>
        <taxon>Bacillati</taxon>
        <taxon>Bacillota</taxon>
        <taxon>Clostridia</taxon>
        <taxon>Eubacteriales</taxon>
        <taxon>Desulfallaceae</taxon>
        <taxon>Desulfoscipio</taxon>
    </lineage>
</organism>
<dbReference type="OrthoDB" id="1681497at2"/>
<dbReference type="EMBL" id="CP003273">
    <property type="protein sequence ID" value="AGK99796.1"/>
    <property type="molecule type" value="Genomic_DNA"/>
</dbReference>
<dbReference type="STRING" id="767817.Desgi_0185"/>
<protein>
    <submittedName>
        <fullName evidence="1">Uncharacterized protein</fullName>
    </submittedName>
</protein>
<sequence>MTGTLRSSALVDLDAMILPLRKICIECDHFQSGDCKPAACMVGFALRSLQFARQKGILDIPGARKHITQSDMKHYFVENIVPALAQTCLQCRECRDNHSSDCVISLARTCLENTILEKNIEYPGNVFMYLAMVKEQDPEIARMLAKEMQRKKE</sequence>
<dbReference type="KEGG" id="dgi:Desgi_0185"/>
<dbReference type="Proteomes" id="UP000013520">
    <property type="component" value="Chromosome"/>
</dbReference>
<keyword evidence="2" id="KW-1185">Reference proteome</keyword>
<evidence type="ECO:0000313" key="2">
    <source>
        <dbReference type="Proteomes" id="UP000013520"/>
    </source>
</evidence>
<accession>R4KDN3</accession>